<keyword evidence="2 4" id="KW-0378">Hydrolase</keyword>
<dbReference type="RefSeq" id="WP_319836197.1">
    <property type="nucleotide sequence ID" value="NZ_CP137624.1"/>
</dbReference>
<name>A0ABZ0RVN8_9BACI</name>
<dbReference type="SUPFAM" id="SSF52499">
    <property type="entry name" value="Isochorismatase-like hydrolases"/>
    <property type="match status" value="1"/>
</dbReference>
<evidence type="ECO:0000259" key="3">
    <source>
        <dbReference type="Pfam" id="PF00857"/>
    </source>
</evidence>
<proteinExistence type="inferred from homology"/>
<dbReference type="InterPro" id="IPR036380">
    <property type="entry name" value="Isochorismatase-like_sf"/>
</dbReference>
<dbReference type="Proteomes" id="UP001322664">
    <property type="component" value="Chromosome"/>
</dbReference>
<dbReference type="Pfam" id="PF00857">
    <property type="entry name" value="Isochorismatase"/>
    <property type="match status" value="1"/>
</dbReference>
<gene>
    <name evidence="4" type="ORF">R6U77_14570</name>
</gene>
<sequence>MKQALLVIDVQNDYFQGGKMELPHSNEALSQINELEKHFHSSQLPIIYIQHIKHQKPADFFEVDTWGAQLHPHLLLNEHAYILEKHYPNAFLQTDLLKVLQALSIRQLVITGMMTHMCIDSTVRASREFGFQSIVIADATATKALSIENTIVHASDVQTAFLAALSSFAAIQTAKEFLSK</sequence>
<dbReference type="GO" id="GO:0016787">
    <property type="term" value="F:hydrolase activity"/>
    <property type="evidence" value="ECO:0007669"/>
    <property type="project" value="UniProtKB-KW"/>
</dbReference>
<dbReference type="Gene3D" id="3.40.50.850">
    <property type="entry name" value="Isochorismatase-like"/>
    <property type="match status" value="1"/>
</dbReference>
<dbReference type="EC" id="3.-.-.-" evidence="4"/>
<dbReference type="PANTHER" id="PTHR43540">
    <property type="entry name" value="PEROXYUREIDOACRYLATE/UREIDOACRYLATE AMIDOHYDROLASE-RELATED"/>
    <property type="match status" value="1"/>
</dbReference>
<evidence type="ECO:0000256" key="2">
    <source>
        <dbReference type="ARBA" id="ARBA00022801"/>
    </source>
</evidence>
<reference evidence="4 5" key="1">
    <citation type="submission" date="2023-09" db="EMBL/GenBank/DDBJ databases">
        <authorList>
            <person name="Page C.A."/>
            <person name="Perez-Diaz I.M."/>
        </authorList>
    </citation>
    <scope>NUCLEOTIDE SEQUENCE [LARGE SCALE GENOMIC DNA]</scope>
    <source>
        <strain evidence="4 5">Ll15</strain>
    </source>
</reference>
<evidence type="ECO:0000256" key="1">
    <source>
        <dbReference type="ARBA" id="ARBA00006336"/>
    </source>
</evidence>
<accession>A0ABZ0RVN8</accession>
<feature type="domain" description="Isochorismatase-like" evidence="3">
    <location>
        <begin position="4"/>
        <end position="154"/>
    </location>
</feature>
<dbReference type="EMBL" id="CP137624">
    <property type="protein sequence ID" value="WPK11104.1"/>
    <property type="molecule type" value="Genomic_DNA"/>
</dbReference>
<dbReference type="InterPro" id="IPR050272">
    <property type="entry name" value="Isochorismatase-like_hydrls"/>
</dbReference>
<dbReference type="InterPro" id="IPR000868">
    <property type="entry name" value="Isochorismatase-like_dom"/>
</dbReference>
<keyword evidence="5" id="KW-1185">Reference proteome</keyword>
<dbReference type="PANTHER" id="PTHR43540:SF1">
    <property type="entry name" value="ISOCHORISMATASE HYDROLASE"/>
    <property type="match status" value="1"/>
</dbReference>
<comment type="similarity">
    <text evidence="1">Belongs to the isochorismatase family.</text>
</comment>
<evidence type="ECO:0000313" key="4">
    <source>
        <dbReference type="EMBL" id="WPK11104.1"/>
    </source>
</evidence>
<organism evidence="4 5">
    <name type="scientific">Lysinibacillus louembei</name>
    <dbReference type="NCBI Taxonomy" id="1470088"/>
    <lineage>
        <taxon>Bacteria</taxon>
        <taxon>Bacillati</taxon>
        <taxon>Bacillota</taxon>
        <taxon>Bacilli</taxon>
        <taxon>Bacillales</taxon>
        <taxon>Bacillaceae</taxon>
        <taxon>Lysinibacillus</taxon>
    </lineage>
</organism>
<protein>
    <submittedName>
        <fullName evidence="4">Cysteine hydrolase family protein</fullName>
        <ecNumber evidence="4">3.-.-.-</ecNumber>
    </submittedName>
</protein>
<evidence type="ECO:0000313" key="5">
    <source>
        <dbReference type="Proteomes" id="UP001322664"/>
    </source>
</evidence>
<dbReference type="CDD" id="cd01014">
    <property type="entry name" value="nicotinamidase_related"/>
    <property type="match status" value="1"/>
</dbReference>